<feature type="coiled-coil region" evidence="1">
    <location>
        <begin position="5"/>
        <end position="39"/>
    </location>
</feature>
<feature type="non-terminal residue" evidence="2">
    <location>
        <position position="42"/>
    </location>
</feature>
<evidence type="ECO:0000313" key="3">
    <source>
        <dbReference type="Proteomes" id="UP000265520"/>
    </source>
</evidence>
<keyword evidence="3" id="KW-1185">Reference proteome</keyword>
<protein>
    <submittedName>
        <fullName evidence="2">227 kDa spindle-and centromere-associated protein</fullName>
    </submittedName>
</protein>
<dbReference type="Proteomes" id="UP000265520">
    <property type="component" value="Unassembled WGS sequence"/>
</dbReference>
<accession>A0A392NPP5</accession>
<proteinExistence type="predicted"/>
<reference evidence="2 3" key="1">
    <citation type="journal article" date="2018" name="Front. Plant Sci.">
        <title>Red Clover (Trifolium pratense) and Zigzag Clover (T. medium) - A Picture of Genomic Similarities and Differences.</title>
        <authorList>
            <person name="Dluhosova J."/>
            <person name="Istvanek J."/>
            <person name="Nedelnik J."/>
            <person name="Repkova J."/>
        </authorList>
    </citation>
    <scope>NUCLEOTIDE SEQUENCE [LARGE SCALE GENOMIC DNA]</scope>
    <source>
        <strain evidence="3">cv. 10/8</strain>
        <tissue evidence="2">Leaf</tissue>
    </source>
</reference>
<dbReference type="AlphaFoldDB" id="A0A392NPP5"/>
<comment type="caution">
    <text evidence="2">The sequence shown here is derived from an EMBL/GenBank/DDBJ whole genome shotgun (WGS) entry which is preliminary data.</text>
</comment>
<organism evidence="2 3">
    <name type="scientific">Trifolium medium</name>
    <dbReference type="NCBI Taxonomy" id="97028"/>
    <lineage>
        <taxon>Eukaryota</taxon>
        <taxon>Viridiplantae</taxon>
        <taxon>Streptophyta</taxon>
        <taxon>Embryophyta</taxon>
        <taxon>Tracheophyta</taxon>
        <taxon>Spermatophyta</taxon>
        <taxon>Magnoliopsida</taxon>
        <taxon>eudicotyledons</taxon>
        <taxon>Gunneridae</taxon>
        <taxon>Pentapetalae</taxon>
        <taxon>rosids</taxon>
        <taxon>fabids</taxon>
        <taxon>Fabales</taxon>
        <taxon>Fabaceae</taxon>
        <taxon>Papilionoideae</taxon>
        <taxon>50 kb inversion clade</taxon>
        <taxon>NPAAA clade</taxon>
        <taxon>Hologalegina</taxon>
        <taxon>IRL clade</taxon>
        <taxon>Trifolieae</taxon>
        <taxon>Trifolium</taxon>
    </lineage>
</organism>
<name>A0A392NPP5_9FABA</name>
<feature type="non-terminal residue" evidence="2">
    <location>
        <position position="1"/>
    </location>
</feature>
<dbReference type="EMBL" id="LXQA010045466">
    <property type="protein sequence ID" value="MCI01190.1"/>
    <property type="molecule type" value="Genomic_DNA"/>
</dbReference>
<evidence type="ECO:0000256" key="1">
    <source>
        <dbReference type="SAM" id="Coils"/>
    </source>
</evidence>
<keyword evidence="1" id="KW-0175">Coiled coil</keyword>
<sequence>AQKINEEQKKQIRKTERALKVAEEEMLKAKLEATSKAKELSE</sequence>
<evidence type="ECO:0000313" key="2">
    <source>
        <dbReference type="EMBL" id="MCI01190.1"/>
    </source>
</evidence>